<dbReference type="EMBL" id="FTOE01000006">
    <property type="protein sequence ID" value="SIS87553.1"/>
    <property type="molecule type" value="Genomic_DNA"/>
</dbReference>
<dbReference type="AlphaFoldDB" id="A0A1N7MN37"/>
<accession>A0A1N7MN37</accession>
<name>A0A1N7MN37_9GAMM</name>
<sequence>MAKFLVMLLMCYSVNGVAESQLKDPTQPYRAKTSVSNVVDIHTDYQVSAILKRKQAAWAIVNGIKAGVGDQVDGAKILRIAYDRVLLDVGDTQRWVSLSNYYGLKKSQ</sequence>
<reference evidence="3" key="1">
    <citation type="submission" date="2017-01" db="EMBL/GenBank/DDBJ databases">
        <authorList>
            <person name="Varghese N."/>
            <person name="Submissions S."/>
        </authorList>
    </citation>
    <scope>NUCLEOTIDE SEQUENCE [LARGE SCALE GENOMIC DNA]</scope>
    <source>
        <strain evidence="3">DSM 22306</strain>
    </source>
</reference>
<dbReference type="Proteomes" id="UP000185999">
    <property type="component" value="Unassembled WGS sequence"/>
</dbReference>
<dbReference type="RefSeq" id="WP_054340416.1">
    <property type="nucleotide sequence ID" value="NZ_FTOE01000006.1"/>
</dbReference>
<organism evidence="2 3">
    <name type="scientific">Neptunomonas antarctica</name>
    <dbReference type="NCBI Taxonomy" id="619304"/>
    <lineage>
        <taxon>Bacteria</taxon>
        <taxon>Pseudomonadati</taxon>
        <taxon>Pseudomonadota</taxon>
        <taxon>Gammaproteobacteria</taxon>
        <taxon>Oceanospirillales</taxon>
        <taxon>Oceanospirillaceae</taxon>
        <taxon>Neptunomonas</taxon>
    </lineage>
</organism>
<dbReference type="STRING" id="619304.SAMN05421760_106213"/>
<keyword evidence="1" id="KW-0732">Signal</keyword>
<evidence type="ECO:0000313" key="3">
    <source>
        <dbReference type="Proteomes" id="UP000185999"/>
    </source>
</evidence>
<protein>
    <recommendedName>
        <fullName evidence="4">MSHA biogenesis protein MshK</fullName>
    </recommendedName>
</protein>
<keyword evidence="3" id="KW-1185">Reference proteome</keyword>
<gene>
    <name evidence="2" type="ORF">SAMN05421760_106213</name>
</gene>
<proteinExistence type="predicted"/>
<evidence type="ECO:0008006" key="4">
    <source>
        <dbReference type="Google" id="ProtNLM"/>
    </source>
</evidence>
<evidence type="ECO:0000313" key="2">
    <source>
        <dbReference type="EMBL" id="SIS87553.1"/>
    </source>
</evidence>
<dbReference type="OrthoDB" id="6402149at2"/>
<evidence type="ECO:0000256" key="1">
    <source>
        <dbReference type="SAM" id="SignalP"/>
    </source>
</evidence>
<feature type="chain" id="PRO_5009943518" description="MSHA biogenesis protein MshK" evidence="1">
    <location>
        <begin position="19"/>
        <end position="108"/>
    </location>
</feature>
<feature type="signal peptide" evidence="1">
    <location>
        <begin position="1"/>
        <end position="18"/>
    </location>
</feature>